<name>A0A3B0URR8_9ZZZZ</name>
<dbReference type="SUPFAM" id="SSF48695">
    <property type="entry name" value="Multiheme cytochromes"/>
    <property type="match status" value="2"/>
</dbReference>
<dbReference type="PANTHER" id="PTHR39425">
    <property type="entry name" value="LIPOPROTEIN CYTOCHROME C"/>
    <property type="match status" value="1"/>
</dbReference>
<accession>A0A3B0URR8</accession>
<feature type="domain" description="Doubled CXXCH motif" evidence="1">
    <location>
        <begin position="113"/>
        <end position="152"/>
    </location>
</feature>
<dbReference type="AlphaFoldDB" id="A0A3B0URR8"/>
<evidence type="ECO:0000259" key="1">
    <source>
        <dbReference type="Pfam" id="PF09699"/>
    </source>
</evidence>
<dbReference type="NCBIfam" id="TIGR01905">
    <property type="entry name" value="paired_CXXCH_1"/>
    <property type="match status" value="5"/>
</dbReference>
<feature type="non-terminal residue" evidence="2">
    <location>
        <position position="1"/>
    </location>
</feature>
<feature type="domain" description="Doubled CXXCH motif" evidence="1">
    <location>
        <begin position="63"/>
        <end position="104"/>
    </location>
</feature>
<evidence type="ECO:0000313" key="2">
    <source>
        <dbReference type="EMBL" id="VAW33598.1"/>
    </source>
</evidence>
<sequence>HAGVIKVKRPHLPVQEARCAACHKMKKNIHHPSGGKNDFMPFISIKKMCAKCHPDTKTGKITHAPFKEGKCLICHLPHGSDNKFLLPTPDDDQKKLCLSCHKHDKITGFKNMHGPVGLGACTFCHSPHSSNQPKLLRRPSKELCLDCHQNIKKDLAVMPDVHAPVKEGDCLTCHLPHGSASPNLLRKKGEKLCFTCHENIQDKMKHAHTKHGALYLDKQCATCHNPHFSKFKNLLIKQQEALCLSCHRRGADIPGFRPPDIASQLKGEAYLHGPIRKGKCAGCHDPHGSNNRKLLVAPMVTSFYAPYNLKEYSLCFKCHDSKLLTEKETTTSTRFRNGNRNLHFLHVAKEFKGRTCKTCHQTHASDGPMLISSTRGAKFGSWHISIAYTITKNGGSCTPSCHRKMTYDRAKAHDNSAKAVKYGKYYVDYKSNK</sequence>
<dbReference type="PANTHER" id="PTHR39425:SF1">
    <property type="entry name" value="CYTOCHROME C7-LIKE DOMAIN-CONTAINING PROTEIN"/>
    <property type="match status" value="1"/>
</dbReference>
<dbReference type="InterPro" id="IPR036280">
    <property type="entry name" value="Multihaem_cyt_sf"/>
</dbReference>
<reference evidence="2" key="1">
    <citation type="submission" date="2018-06" db="EMBL/GenBank/DDBJ databases">
        <authorList>
            <person name="Zhirakovskaya E."/>
        </authorList>
    </citation>
    <scope>NUCLEOTIDE SEQUENCE</scope>
</reference>
<dbReference type="InterPro" id="IPR010177">
    <property type="entry name" value="Paired_CXXCH_1"/>
</dbReference>
<feature type="domain" description="Doubled CXXCH motif" evidence="1">
    <location>
        <begin position="217"/>
        <end position="249"/>
    </location>
</feature>
<dbReference type="Gene3D" id="1.10.720.180">
    <property type="match status" value="2"/>
</dbReference>
<dbReference type="Gene3D" id="3.90.10.10">
    <property type="entry name" value="Cytochrome C3"/>
    <property type="match status" value="1"/>
</dbReference>
<gene>
    <name evidence="2" type="ORF">MNBD_DELTA03-123</name>
</gene>
<proteinExistence type="predicted"/>
<feature type="domain" description="Doubled CXXCH motif" evidence="1">
    <location>
        <begin position="272"/>
        <end position="322"/>
    </location>
</feature>
<dbReference type="Gene3D" id="1.10.1130.10">
    <property type="entry name" value="Flavocytochrome C3, Chain A"/>
    <property type="match status" value="1"/>
</dbReference>
<organism evidence="2">
    <name type="scientific">hydrothermal vent metagenome</name>
    <dbReference type="NCBI Taxonomy" id="652676"/>
    <lineage>
        <taxon>unclassified sequences</taxon>
        <taxon>metagenomes</taxon>
        <taxon>ecological metagenomes</taxon>
    </lineage>
</organism>
<feature type="domain" description="Doubled CXXCH motif" evidence="1">
    <location>
        <begin position="11"/>
        <end position="57"/>
    </location>
</feature>
<protein>
    <submittedName>
        <fullName evidence="2">Cytochrome c family protein</fullName>
    </submittedName>
</protein>
<dbReference type="EMBL" id="UOEX01000045">
    <property type="protein sequence ID" value="VAW33598.1"/>
    <property type="molecule type" value="Genomic_DNA"/>
</dbReference>
<dbReference type="Pfam" id="PF09699">
    <property type="entry name" value="Paired_CXXCH_1"/>
    <property type="match status" value="6"/>
</dbReference>
<feature type="domain" description="Doubled CXXCH motif" evidence="1">
    <location>
        <begin position="162"/>
        <end position="199"/>
    </location>
</feature>